<dbReference type="InterPro" id="IPR050237">
    <property type="entry name" value="ATP-dep_AMP-bd_enzyme"/>
</dbReference>
<dbReference type="InterPro" id="IPR042099">
    <property type="entry name" value="ANL_N_sf"/>
</dbReference>
<dbReference type="InterPro" id="IPR025110">
    <property type="entry name" value="AMP-bd_C"/>
</dbReference>
<reference evidence="3" key="1">
    <citation type="submission" date="2022-10" db="EMBL/GenBank/DDBJ databases">
        <title>The complete genomes of actinobacterial strains from the NBC collection.</title>
        <authorList>
            <person name="Joergensen T.S."/>
            <person name="Alvarez Arevalo M."/>
            <person name="Sterndorff E.B."/>
            <person name="Faurdal D."/>
            <person name="Vuksanovic O."/>
            <person name="Mourched A.-S."/>
            <person name="Charusanti P."/>
            <person name="Shaw S."/>
            <person name="Blin K."/>
            <person name="Weber T."/>
        </authorList>
    </citation>
    <scope>NUCLEOTIDE SEQUENCE</scope>
    <source>
        <strain evidence="3">NBC_01482</strain>
    </source>
</reference>
<feature type="domain" description="AMP-dependent synthetase/ligase" evidence="1">
    <location>
        <begin position="41"/>
        <end position="446"/>
    </location>
</feature>
<dbReference type="PANTHER" id="PTHR43767:SF1">
    <property type="entry name" value="NONRIBOSOMAL PEPTIDE SYNTHASE PES1 (EUROFUNG)-RELATED"/>
    <property type="match status" value="1"/>
</dbReference>
<proteinExistence type="predicted"/>
<dbReference type="Gene3D" id="3.30.300.30">
    <property type="match status" value="1"/>
</dbReference>
<dbReference type="Pfam" id="PF00501">
    <property type="entry name" value="AMP-binding"/>
    <property type="match status" value="1"/>
</dbReference>
<dbReference type="Pfam" id="PF13193">
    <property type="entry name" value="AMP-binding_C"/>
    <property type="match status" value="1"/>
</dbReference>
<evidence type="ECO:0000259" key="2">
    <source>
        <dbReference type="Pfam" id="PF13193"/>
    </source>
</evidence>
<dbReference type="InterPro" id="IPR020845">
    <property type="entry name" value="AMP-binding_CS"/>
</dbReference>
<dbReference type="InterPro" id="IPR045851">
    <property type="entry name" value="AMP-bd_C_sf"/>
</dbReference>
<dbReference type="SUPFAM" id="SSF56801">
    <property type="entry name" value="Acetyl-CoA synthetase-like"/>
    <property type="match status" value="1"/>
</dbReference>
<organism evidence="3 4">
    <name type="scientific">Nocardia vinacea</name>
    <dbReference type="NCBI Taxonomy" id="96468"/>
    <lineage>
        <taxon>Bacteria</taxon>
        <taxon>Bacillati</taxon>
        <taxon>Actinomycetota</taxon>
        <taxon>Actinomycetes</taxon>
        <taxon>Mycobacteriales</taxon>
        <taxon>Nocardiaceae</taxon>
        <taxon>Nocardia</taxon>
    </lineage>
</organism>
<name>A0ABZ1YLL1_9NOCA</name>
<evidence type="ECO:0000313" key="3">
    <source>
        <dbReference type="EMBL" id="WUV44109.1"/>
    </source>
</evidence>
<dbReference type="Proteomes" id="UP001432062">
    <property type="component" value="Chromosome"/>
</dbReference>
<dbReference type="EMBL" id="CP109441">
    <property type="protein sequence ID" value="WUV44109.1"/>
    <property type="molecule type" value="Genomic_DNA"/>
</dbReference>
<dbReference type="InterPro" id="IPR000873">
    <property type="entry name" value="AMP-dep_synth/lig_dom"/>
</dbReference>
<dbReference type="RefSeq" id="WP_329406914.1">
    <property type="nucleotide sequence ID" value="NZ_CP109441.1"/>
</dbReference>
<keyword evidence="4" id="KW-1185">Reference proteome</keyword>
<feature type="domain" description="AMP-binding enzyme C-terminal" evidence="2">
    <location>
        <begin position="502"/>
        <end position="577"/>
    </location>
</feature>
<dbReference type="PANTHER" id="PTHR43767">
    <property type="entry name" value="LONG-CHAIN-FATTY-ACID--COA LIGASE"/>
    <property type="match status" value="1"/>
</dbReference>
<evidence type="ECO:0000259" key="1">
    <source>
        <dbReference type="Pfam" id="PF00501"/>
    </source>
</evidence>
<dbReference type="NCBIfam" id="NF005714">
    <property type="entry name" value="PRK07529.1"/>
    <property type="match status" value="1"/>
</dbReference>
<protein>
    <submittedName>
        <fullName evidence="3">Acyl-CoA synthetase</fullName>
    </submittedName>
</protein>
<dbReference type="PROSITE" id="PS00455">
    <property type="entry name" value="AMP_BINDING"/>
    <property type="match status" value="1"/>
</dbReference>
<dbReference type="Gene3D" id="3.40.50.12780">
    <property type="entry name" value="N-terminal domain of ligase-like"/>
    <property type="match status" value="1"/>
</dbReference>
<evidence type="ECO:0000313" key="4">
    <source>
        <dbReference type="Proteomes" id="UP001432062"/>
    </source>
</evidence>
<accession>A0ABZ1YLL1</accession>
<gene>
    <name evidence="3" type="ORF">OG563_33735</name>
</gene>
<sequence>MAQTTQLAERPRGVSSVADVEAIEAAGWPAAAPVSTYEMIERAARLSPSAPALSFFLTTDSYRQPESWTYRELQSEITRTANALHSLGAERDTVIAYILPNLPETHFVAWGGRAAGIVFGVNQMLEVGAIHDLLRTANAQIVVTVAPSPGTDTSQKVIEAIRDVESVRHLVLVDLAERVQGPRPLGAAPSAEELGLPAGISAHDFGTLLRGQPDDHLVSGRVIDPDDLSSFFGTGGTTGLPKIAMRTHRNEVANAISTSKLLSGVFTAGKNLFCGLPMFHVNAVMATGLMPFSTGAHVVLGTAHGYRADGLLGRFWEIVQHYRINFFSGVPTIYAALLESPTEGYDLGCLEYGICGAAPLPVEVMRRFEAITGIKILEGYGLTEGTCVSTINPPAGERRIGSVGIGIPFQPMKAVILDEAGAYLRDCATGEVGSLMISGPNVFAGYRTEAHNANLWIDSGDGQQWLNTGDLGRQDADGYFWLTGRKKELIIRGGHNIDPAQIEQPLYEHPAVQYAAAVGRPHSRLGELPVAYVQLKPGATASEQDLLDFTEQRITERAARPTAVHIIDQMPLTAVGKIFKPALSHREIELALTAALRNAGITVGSVRMDSSPERPGHVIASIPATADVEIVAQALGAFPFPFTLSTT</sequence>